<feature type="transmembrane region" description="Helical" evidence="2">
    <location>
        <begin position="400"/>
        <end position="417"/>
    </location>
</feature>
<feature type="compositionally biased region" description="Polar residues" evidence="1">
    <location>
        <begin position="109"/>
        <end position="129"/>
    </location>
</feature>
<dbReference type="SMART" id="SM00554">
    <property type="entry name" value="FAS1"/>
    <property type="match status" value="1"/>
</dbReference>
<dbReference type="PROSITE" id="PS50213">
    <property type="entry name" value="FAS1"/>
    <property type="match status" value="1"/>
</dbReference>
<dbReference type="SUPFAM" id="SSF82153">
    <property type="entry name" value="FAS1 domain"/>
    <property type="match status" value="1"/>
</dbReference>
<evidence type="ECO:0000256" key="1">
    <source>
        <dbReference type="SAM" id="MobiDB-lite"/>
    </source>
</evidence>
<evidence type="ECO:0000259" key="4">
    <source>
        <dbReference type="PROSITE" id="PS50213"/>
    </source>
</evidence>
<evidence type="ECO:0000313" key="6">
    <source>
        <dbReference type="Proteomes" id="UP000244722"/>
    </source>
</evidence>
<dbReference type="Pfam" id="PF02469">
    <property type="entry name" value="Fasciclin"/>
    <property type="match status" value="1"/>
</dbReference>
<dbReference type="Gene3D" id="2.30.180.10">
    <property type="entry name" value="FAS1 domain"/>
    <property type="match status" value="1"/>
</dbReference>
<proteinExistence type="predicted"/>
<dbReference type="OrthoDB" id="286301at2759"/>
<feature type="chain" id="PRO_5015581788" evidence="3">
    <location>
        <begin position="22"/>
        <end position="418"/>
    </location>
</feature>
<keyword evidence="2" id="KW-0472">Membrane</keyword>
<keyword evidence="2" id="KW-0812">Transmembrane</keyword>
<protein>
    <submittedName>
        <fullName evidence="5">FAS1 domain-containing protein</fullName>
    </submittedName>
</protein>
<keyword evidence="3" id="KW-0732">Signal</keyword>
<feature type="region of interest" description="Disordered" evidence="1">
    <location>
        <begin position="102"/>
        <end position="134"/>
    </location>
</feature>
<sequence length="418" mass="43243">MILSIPLLAAAFLSLAPLVSCQTPTSDKTLMQALADIPECQKYYQFLQRHPEAQSPPPGQDNVVFCPTNDAVDSKLAAPAGSKVKRDETEAIVNAAMQTAQGPKVTKGIPTTSARASVTPSPSTGTNSIARAPRKRQVTSVFTSLLTVVHSSTTSGAASTTAGGSPGGSLATSTAIATGFRTSGSDPLALDPNQLTLLTTLKDPAFVNLGPGEAARMVSFGSPLTSANTNLKLSGGLGNVINVIRGNIPFNLGVIHIVDNFVTLPNTLSQSLTKLGQNLFLSALTNYNLIGVFENTPRITAFVPIDSSLSGNLSECACKQHVLEGPPLYTPDIELGKPYTTEAGGNITIEIRNGEYTLPGGATIVKANVITKNGVVHFIKGTISGDCAITPFTGGSNKKGVWMGGLFGLVGAVVGLLV</sequence>
<feature type="signal peptide" evidence="3">
    <location>
        <begin position="1"/>
        <end position="21"/>
    </location>
</feature>
<feature type="domain" description="FAS1" evidence="4">
    <location>
        <begin position="264"/>
        <end position="383"/>
    </location>
</feature>
<dbReference type="STRING" id="42251.A0A2T6ZP20"/>
<dbReference type="AlphaFoldDB" id="A0A2T6ZP20"/>
<organism evidence="5 6">
    <name type="scientific">Tuber borchii</name>
    <name type="common">White truffle</name>
    <dbReference type="NCBI Taxonomy" id="42251"/>
    <lineage>
        <taxon>Eukaryota</taxon>
        <taxon>Fungi</taxon>
        <taxon>Dikarya</taxon>
        <taxon>Ascomycota</taxon>
        <taxon>Pezizomycotina</taxon>
        <taxon>Pezizomycetes</taxon>
        <taxon>Pezizales</taxon>
        <taxon>Tuberaceae</taxon>
        <taxon>Tuber</taxon>
    </lineage>
</organism>
<comment type="caution">
    <text evidence="5">The sequence shown here is derived from an EMBL/GenBank/DDBJ whole genome shotgun (WGS) entry which is preliminary data.</text>
</comment>
<gene>
    <name evidence="5" type="ORF">B9Z19DRAFT_987460</name>
</gene>
<keyword evidence="2" id="KW-1133">Transmembrane helix</keyword>
<evidence type="ECO:0000313" key="5">
    <source>
        <dbReference type="EMBL" id="PUU77238.1"/>
    </source>
</evidence>
<reference evidence="5 6" key="1">
    <citation type="submission" date="2017-04" db="EMBL/GenBank/DDBJ databases">
        <title>Draft genome sequence of Tuber borchii Vittad., a whitish edible truffle.</title>
        <authorList>
            <consortium name="DOE Joint Genome Institute"/>
            <person name="Murat C."/>
            <person name="Kuo A."/>
            <person name="Barry K.W."/>
            <person name="Clum A."/>
            <person name="Dockter R.B."/>
            <person name="Fauchery L."/>
            <person name="Iotti M."/>
            <person name="Kohler A."/>
            <person name="Labutti K."/>
            <person name="Lindquist E.A."/>
            <person name="Lipzen A."/>
            <person name="Ohm R.A."/>
            <person name="Wang M."/>
            <person name="Grigoriev I.V."/>
            <person name="Zambonelli A."/>
            <person name="Martin F.M."/>
        </authorList>
    </citation>
    <scope>NUCLEOTIDE SEQUENCE [LARGE SCALE GENOMIC DNA]</scope>
    <source>
        <strain evidence="5 6">Tbo3840</strain>
    </source>
</reference>
<dbReference type="EMBL" id="NESQ01000157">
    <property type="protein sequence ID" value="PUU77238.1"/>
    <property type="molecule type" value="Genomic_DNA"/>
</dbReference>
<dbReference type="InterPro" id="IPR036378">
    <property type="entry name" value="FAS1_dom_sf"/>
</dbReference>
<evidence type="ECO:0000256" key="3">
    <source>
        <dbReference type="SAM" id="SignalP"/>
    </source>
</evidence>
<dbReference type="Proteomes" id="UP000244722">
    <property type="component" value="Unassembled WGS sequence"/>
</dbReference>
<dbReference type="InterPro" id="IPR000782">
    <property type="entry name" value="FAS1_domain"/>
</dbReference>
<evidence type="ECO:0000256" key="2">
    <source>
        <dbReference type="SAM" id="Phobius"/>
    </source>
</evidence>
<keyword evidence="6" id="KW-1185">Reference proteome</keyword>
<name>A0A2T6ZP20_TUBBO</name>
<accession>A0A2T6ZP20</accession>